<dbReference type="Gene3D" id="1.10.8.730">
    <property type="match status" value="1"/>
</dbReference>
<organism evidence="3 4">
    <name type="scientific">Lentibacillus salinarum</name>
    <dbReference type="NCBI Taxonomy" id="446820"/>
    <lineage>
        <taxon>Bacteria</taxon>
        <taxon>Bacillati</taxon>
        <taxon>Bacillota</taxon>
        <taxon>Bacilli</taxon>
        <taxon>Bacillales</taxon>
        <taxon>Bacillaceae</taxon>
        <taxon>Lentibacillus</taxon>
    </lineage>
</organism>
<gene>
    <name evidence="3" type="ORF">ACFQ4A_13840</name>
</gene>
<evidence type="ECO:0000259" key="2">
    <source>
        <dbReference type="Pfam" id="PF19044"/>
    </source>
</evidence>
<dbReference type="PANTHER" id="PTHR30121:SF6">
    <property type="entry name" value="SLR6007 PROTEIN"/>
    <property type="match status" value="1"/>
</dbReference>
<reference evidence="4" key="1">
    <citation type="journal article" date="2019" name="Int. J. Syst. Evol. Microbiol.">
        <title>The Global Catalogue of Microorganisms (GCM) 10K type strain sequencing project: providing services to taxonomists for standard genome sequencing and annotation.</title>
        <authorList>
            <consortium name="The Broad Institute Genomics Platform"/>
            <consortium name="The Broad Institute Genome Sequencing Center for Infectious Disease"/>
            <person name="Wu L."/>
            <person name="Ma J."/>
        </authorList>
    </citation>
    <scope>NUCLEOTIDE SEQUENCE [LARGE SCALE GENOMIC DNA]</scope>
    <source>
        <strain evidence="4">CCUG 54822</strain>
    </source>
</reference>
<feature type="region of interest" description="Disordered" evidence="1">
    <location>
        <begin position="1"/>
        <end position="27"/>
    </location>
</feature>
<name>A0ABW3ZWF3_9BACI</name>
<keyword evidence="4" id="KW-1185">Reference proteome</keyword>
<dbReference type="InterPro" id="IPR027417">
    <property type="entry name" value="P-loop_NTPase"/>
</dbReference>
<accession>A0ABW3ZWF3</accession>
<dbReference type="Pfam" id="PF19044">
    <property type="entry name" value="P-loop_TraG"/>
    <property type="match status" value="1"/>
</dbReference>
<comment type="caution">
    <text evidence="3">The sequence shown here is derived from an EMBL/GenBank/DDBJ whole genome shotgun (WGS) entry which is preliminary data.</text>
</comment>
<dbReference type="InterPro" id="IPR043964">
    <property type="entry name" value="P-loop_TraG"/>
</dbReference>
<dbReference type="RefSeq" id="WP_382401578.1">
    <property type="nucleotide sequence ID" value="NZ_JBHTNH010000028.1"/>
</dbReference>
<feature type="domain" description="TraG P-loop" evidence="2">
    <location>
        <begin position="244"/>
        <end position="572"/>
    </location>
</feature>
<protein>
    <submittedName>
        <fullName evidence="3">VirB4 family type IV secretion system protein</fullName>
    </submittedName>
</protein>
<dbReference type="Gene3D" id="3.40.50.300">
    <property type="entry name" value="P-loop containing nucleotide triphosphate hydrolases"/>
    <property type="match status" value="1"/>
</dbReference>
<feature type="compositionally biased region" description="Basic residues" evidence="1">
    <location>
        <begin position="1"/>
        <end position="13"/>
    </location>
</feature>
<dbReference type="Proteomes" id="UP001597178">
    <property type="component" value="Unassembled WGS sequence"/>
</dbReference>
<dbReference type="PANTHER" id="PTHR30121">
    <property type="entry name" value="UNCHARACTERIZED PROTEIN YJGR-RELATED"/>
    <property type="match status" value="1"/>
</dbReference>
<evidence type="ECO:0000313" key="3">
    <source>
        <dbReference type="EMBL" id="MFD1362737.1"/>
    </source>
</evidence>
<dbReference type="SUPFAM" id="SSF52540">
    <property type="entry name" value="P-loop containing nucleoside triphosphate hydrolases"/>
    <property type="match status" value="1"/>
</dbReference>
<proteinExistence type="predicted"/>
<dbReference type="InterPro" id="IPR051162">
    <property type="entry name" value="T4SS_component"/>
</dbReference>
<evidence type="ECO:0000256" key="1">
    <source>
        <dbReference type="SAM" id="MobiDB-lite"/>
    </source>
</evidence>
<dbReference type="EMBL" id="JBHTNH010000028">
    <property type="protein sequence ID" value="MFD1362737.1"/>
    <property type="molecule type" value="Genomic_DNA"/>
</dbReference>
<evidence type="ECO:0000313" key="4">
    <source>
        <dbReference type="Proteomes" id="UP001597178"/>
    </source>
</evidence>
<sequence>MFGFNLKKKKSKHQAQQTPKPAETSGLEKGVTNIKDFLAPDGAYIEKDAIQLGSGMWMRNFVVKNFPRKVSMGFLDDVYDVGDVVVSTHITPVQDYEVEKDLTAKITRLESQRLISEQKGNISKLGELERSIQDAWQLRDAVTMNEDKMFFVTVLITLKAEDKEELDKLSKILEERLGGRSVHLRRNFLRQEQGLRSTLPVLENKMDDYRNFNLGASTALFPFTASNMAHEDGIYLGTNLNTNAPVIFDPFIGPPVMPNANVNVFAQSGAGKSYTLKLIAARSALQGVRSVFIDPDGEYRALTERLGGAIVDFKPDEPALINPFDIEEETDENGNKKVNLQEKLQDLKTTFDVMFKSNGGYYLSPEENALLDQCIMSLYSERGITRDPNSLYEKDNRVGYVGYRKKEMPTISDVVDWLAERDYEHGRRLQTLLYPFTAGNSLGLFDGQSRVQLQDVPAIDFDISHLEEGVMRPLAMHIVLSWTWEKFIKQNPHIRKLAIADEAWMFMYHEESAMFLEKMSRRVRKRNTSFCVASQSFEEFTRSQQGKAVLTNASATMLLKQSESDIDYVQEQYHLPKGQRQFLEGAYPGEALLKIGKNATLLRMDASPFEHEFVNTTPGGGEE</sequence>